<dbReference type="Gene3D" id="3.40.50.920">
    <property type="match status" value="1"/>
</dbReference>
<organism evidence="19 20">
    <name type="scientific">Methylacidimicrobium tartarophylax</name>
    <dbReference type="NCBI Taxonomy" id="1041768"/>
    <lineage>
        <taxon>Bacteria</taxon>
        <taxon>Pseudomonadati</taxon>
        <taxon>Verrucomicrobiota</taxon>
        <taxon>Methylacidimicrobium</taxon>
    </lineage>
</organism>
<protein>
    <recommendedName>
        <fullName evidence="5 11">Transketolase</fullName>
        <ecNumber evidence="5 11">2.2.1.1</ecNumber>
    </recommendedName>
</protein>
<keyword evidence="8 15" id="KW-0460">Magnesium</keyword>
<name>A0A5E6MEW5_9BACT</name>
<evidence type="ECO:0000256" key="10">
    <source>
        <dbReference type="ARBA" id="ARBA00049473"/>
    </source>
</evidence>
<dbReference type="PROSITE" id="PS00802">
    <property type="entry name" value="TRANSKETOLASE_2"/>
    <property type="match status" value="1"/>
</dbReference>
<dbReference type="Proteomes" id="UP000334923">
    <property type="component" value="Unassembled WGS sequence"/>
</dbReference>
<dbReference type="FunFam" id="3.40.50.920:FF:000003">
    <property type="entry name" value="Transketolase"/>
    <property type="match status" value="1"/>
</dbReference>
<evidence type="ECO:0000256" key="15">
    <source>
        <dbReference type="PIRSR" id="PIRSR605478-4"/>
    </source>
</evidence>
<feature type="binding site" evidence="13">
    <location>
        <position position="400"/>
    </location>
    <ligand>
        <name>substrate</name>
    </ligand>
</feature>
<dbReference type="InterPro" id="IPR005478">
    <property type="entry name" value="Transketolase_bac-like"/>
</dbReference>
<keyword evidence="9 14" id="KW-0786">Thiamine pyrophosphate</keyword>
<feature type="binding site" evidence="13">
    <location>
        <position position="279"/>
    </location>
    <ligand>
        <name>substrate</name>
    </ligand>
</feature>
<dbReference type="SMART" id="SM00861">
    <property type="entry name" value="Transket_pyr"/>
    <property type="match status" value="1"/>
</dbReference>
<feature type="binding site" evidence="14">
    <location>
        <position position="175"/>
    </location>
    <ligand>
        <name>thiamine diphosphate</name>
        <dbReference type="ChEBI" id="CHEBI:58937"/>
    </ligand>
</feature>
<comment type="cofactor">
    <cofactor evidence="14">
        <name>thiamine diphosphate</name>
        <dbReference type="ChEBI" id="CHEBI:58937"/>
    </cofactor>
    <text evidence="14">Binds 1 thiamine pyrophosphate per subunit. During the reaction, the substrate forms a covalent intermediate with the cofactor.</text>
</comment>
<evidence type="ECO:0000256" key="17">
    <source>
        <dbReference type="RuleBase" id="RU004996"/>
    </source>
</evidence>
<evidence type="ECO:0000313" key="19">
    <source>
        <dbReference type="EMBL" id="VVM07516.1"/>
    </source>
</evidence>
<comment type="similarity">
    <text evidence="3 17">Belongs to the transketolase family.</text>
</comment>
<dbReference type="EMBL" id="CABFVA020000097">
    <property type="protein sequence ID" value="VVM07516.1"/>
    <property type="molecule type" value="Genomic_DNA"/>
</dbReference>
<feature type="binding site" evidence="13">
    <location>
        <position position="477"/>
    </location>
    <ligand>
        <name>substrate</name>
    </ligand>
</feature>
<feature type="binding site" evidence="15">
    <location>
        <position position="174"/>
    </location>
    <ligand>
        <name>Mg(2+)</name>
        <dbReference type="ChEBI" id="CHEBI:18420"/>
    </ligand>
</feature>
<dbReference type="CDD" id="cd07033">
    <property type="entry name" value="TPP_PYR_DXS_TK_like"/>
    <property type="match status" value="1"/>
</dbReference>
<feature type="binding site" evidence="14">
    <location>
        <position position="279"/>
    </location>
    <ligand>
        <name>thiamine diphosphate</name>
        <dbReference type="ChEBI" id="CHEBI:58937"/>
    </ligand>
</feature>
<evidence type="ECO:0000256" key="12">
    <source>
        <dbReference type="PIRSR" id="PIRSR605478-1"/>
    </source>
</evidence>
<evidence type="ECO:0000256" key="9">
    <source>
        <dbReference type="ARBA" id="ARBA00023052"/>
    </source>
</evidence>
<comment type="cofactor">
    <cofactor evidence="17">
        <name>Mg(2+)</name>
        <dbReference type="ChEBI" id="CHEBI:18420"/>
    </cofactor>
    <cofactor evidence="17">
        <name>Ca(2+)</name>
        <dbReference type="ChEBI" id="CHEBI:29108"/>
    </cofactor>
    <cofactor evidence="17">
        <name>Mn(2+)</name>
        <dbReference type="ChEBI" id="CHEBI:29035"/>
    </cofactor>
    <cofactor evidence="17">
        <name>Co(2+)</name>
        <dbReference type="ChEBI" id="CHEBI:48828"/>
    </cofactor>
    <text evidence="17">Binds 1 Mg(2+) ion per subunit. Can also utilize other divalent metal cations, such as Ca(2+), Mn(2+) and Co(2+).</text>
</comment>
<comment type="catalytic activity">
    <reaction evidence="10 17">
        <text>D-sedoheptulose 7-phosphate + D-glyceraldehyde 3-phosphate = aldehydo-D-ribose 5-phosphate + D-xylulose 5-phosphate</text>
        <dbReference type="Rhea" id="RHEA:10508"/>
        <dbReference type="ChEBI" id="CHEBI:57483"/>
        <dbReference type="ChEBI" id="CHEBI:57737"/>
        <dbReference type="ChEBI" id="CHEBI:58273"/>
        <dbReference type="ChEBI" id="CHEBI:59776"/>
        <dbReference type="EC" id="2.2.1.1"/>
    </reaction>
</comment>
<feature type="binding site" evidence="14">
    <location>
        <position position="85"/>
    </location>
    <ligand>
        <name>thiamine diphosphate</name>
        <dbReference type="ChEBI" id="CHEBI:58937"/>
    </ligand>
</feature>
<dbReference type="InterPro" id="IPR049557">
    <property type="entry name" value="Transketolase_CS"/>
</dbReference>
<evidence type="ECO:0000256" key="16">
    <source>
        <dbReference type="PIRSR" id="PIRSR605478-5"/>
    </source>
</evidence>
<feature type="domain" description="Transketolase-like pyrimidine-binding" evidence="18">
    <location>
        <begin position="370"/>
        <end position="541"/>
    </location>
</feature>
<evidence type="ECO:0000256" key="1">
    <source>
        <dbReference type="ARBA" id="ARBA00001913"/>
    </source>
</evidence>
<dbReference type="GO" id="GO:0009052">
    <property type="term" value="P:pentose-phosphate shunt, non-oxidative branch"/>
    <property type="evidence" value="ECO:0007669"/>
    <property type="project" value="UniProtKB-ARBA"/>
</dbReference>
<proteinExistence type="inferred from homology"/>
<reference evidence="19 20" key="1">
    <citation type="submission" date="2019-09" db="EMBL/GenBank/DDBJ databases">
        <authorList>
            <person name="Cremers G."/>
        </authorList>
    </citation>
    <scope>NUCLEOTIDE SEQUENCE [LARGE SCALE GENOMIC DNA]</scope>
    <source>
        <strain evidence="19">4A</strain>
    </source>
</reference>
<dbReference type="GO" id="GO:0004802">
    <property type="term" value="F:transketolase activity"/>
    <property type="evidence" value="ECO:0007669"/>
    <property type="project" value="UniProtKB-UniRule"/>
</dbReference>
<keyword evidence="6 17" id="KW-0808">Transferase</keyword>
<comment type="function">
    <text evidence="17">Catalyzes the transfer of a two-carbon ketol group from a ketose donor to an aldose acceptor, via a covalent intermediate with the cofactor thiamine pyrophosphate.</text>
</comment>
<dbReference type="InterPro" id="IPR029061">
    <property type="entry name" value="THDP-binding"/>
</dbReference>
<dbReference type="SUPFAM" id="SSF52518">
    <property type="entry name" value="Thiamin diphosphate-binding fold (THDP-binding)"/>
    <property type="match status" value="2"/>
</dbReference>
<feature type="binding site" evidence="15">
    <location>
        <position position="204"/>
    </location>
    <ligand>
        <name>Mg(2+)</name>
        <dbReference type="ChEBI" id="CHEBI:18420"/>
    </ligand>
</feature>
<comment type="cofactor">
    <cofactor evidence="15">
        <name>Mg(2+)</name>
        <dbReference type="ChEBI" id="CHEBI:18420"/>
    </cofactor>
    <text evidence="15">Binds 1 Mg(2+) ion per subunit. Can also utilize other divalent metal cations, such as Ca(2+), Mn(2+) and Co(2+).</text>
</comment>
<evidence type="ECO:0000256" key="2">
    <source>
        <dbReference type="ARBA" id="ARBA00001941"/>
    </source>
</evidence>
<evidence type="ECO:0000256" key="14">
    <source>
        <dbReference type="PIRSR" id="PIRSR605478-3"/>
    </source>
</evidence>
<dbReference type="PROSITE" id="PS00801">
    <property type="entry name" value="TRANSKETOLASE_1"/>
    <property type="match status" value="1"/>
</dbReference>
<dbReference type="PANTHER" id="PTHR43522:SF2">
    <property type="entry name" value="TRANSKETOLASE 1-RELATED"/>
    <property type="match status" value="1"/>
</dbReference>
<dbReference type="InterPro" id="IPR009014">
    <property type="entry name" value="Transketo_C/PFOR_II"/>
</dbReference>
<feature type="binding site" evidence="13">
    <location>
        <position position="45"/>
    </location>
    <ligand>
        <name>substrate</name>
    </ligand>
</feature>
<feature type="binding site" evidence="14">
    <location>
        <position position="204"/>
    </location>
    <ligand>
        <name>thiamine diphosphate</name>
        <dbReference type="ChEBI" id="CHEBI:58937"/>
    </ligand>
</feature>
<feature type="site" description="Important for catalytic activity" evidence="16">
    <location>
        <position position="45"/>
    </location>
</feature>
<dbReference type="GO" id="GO:0046872">
    <property type="term" value="F:metal ion binding"/>
    <property type="evidence" value="ECO:0007669"/>
    <property type="project" value="UniProtKB-KW"/>
</dbReference>
<dbReference type="RefSeq" id="WP_281289111.1">
    <property type="nucleotide sequence ID" value="NZ_CABFVA020000097.1"/>
</dbReference>
<evidence type="ECO:0000256" key="7">
    <source>
        <dbReference type="ARBA" id="ARBA00022723"/>
    </source>
</evidence>
<dbReference type="InterPro" id="IPR033247">
    <property type="entry name" value="Transketolase_fam"/>
</dbReference>
<feature type="binding site" evidence="13">
    <location>
        <position position="536"/>
    </location>
    <ligand>
        <name>substrate</name>
    </ligand>
</feature>
<evidence type="ECO:0000259" key="18">
    <source>
        <dbReference type="SMART" id="SM00861"/>
    </source>
</evidence>
<evidence type="ECO:0000256" key="6">
    <source>
        <dbReference type="ARBA" id="ARBA00022679"/>
    </source>
</evidence>
<dbReference type="GO" id="GO:0005829">
    <property type="term" value="C:cytosol"/>
    <property type="evidence" value="ECO:0007669"/>
    <property type="project" value="TreeGrafter"/>
</dbReference>
<evidence type="ECO:0000313" key="20">
    <source>
        <dbReference type="Proteomes" id="UP000334923"/>
    </source>
</evidence>
<feature type="binding site" evidence="14">
    <location>
        <begin position="133"/>
        <end position="135"/>
    </location>
    <ligand>
        <name>thiamine diphosphate</name>
        <dbReference type="ChEBI" id="CHEBI:58937"/>
    </ligand>
</feature>
<comment type="cofactor">
    <cofactor evidence="2">
        <name>Co(2+)</name>
        <dbReference type="ChEBI" id="CHEBI:48828"/>
    </cofactor>
</comment>
<sequence>MSSSTPPTVAPSLSNPPAEEGLAALAANVVRGLAMDGVQKANSGHPGLPMGMADAAVVLWTRFLRFDPADPQWPNRDRFVLSAGHGSMLLYGLLHLCGFDLPLTELERFRQWGSRTPGHPEYGHTAGVETTTGPLGQGIANAVGMALAERWLAQRYNRPGHEVVNHRTFVIASDGDMEEGISHEAASLAGHLQLGKLVVLYDDNHISIDGPTALSFSEDVLGRFAAYGWNVRRINGLDRSEVESALTWATSQEERPTIIACRTIIGYGSPNRENTAKAHGEPLGTEEVKLAKERLGLPVDQTFYVPEEVRTFFHAAAKKGAAERSRWREIFSGYRKEFAAEAEAFEAALRRDLPAGWEKALPSFPVEKPLATRAASGAVLNAIFDKVGYLLGGSGDLTPSNNTLPKGVKEIHPGDFSGGYIHYGIREHGMGSLMNGMAVHGGIRPYGGTFLIFSDYMRPPIRLAAMMKVPVVYVFTHDSIGLGEDGPTHQPVEQLTALRAIPNLVVFRPADATETAEGWRVALERKDGPTALILTRQALPVLDRGHFAPASDARRGGYVLVGDEEPEVILIATGSEVSLALGAREILSGRKIRSRVVSLPSWELFSQQPEAYREEVLPAKVRARVSVEAGVTLAWPRWIGPDGEAVGVDHFGASAPYATIYKEFGLTKEAVAEAAQRALTRTGRA</sequence>
<dbReference type="Pfam" id="PF00456">
    <property type="entry name" value="Transketolase_N"/>
    <property type="match status" value="1"/>
</dbReference>
<dbReference type="AlphaFoldDB" id="A0A5E6MEW5"/>
<dbReference type="NCBIfam" id="TIGR00232">
    <property type="entry name" value="tktlase_bact"/>
    <property type="match status" value="1"/>
</dbReference>
<feature type="binding site" evidence="13">
    <location>
        <position position="373"/>
    </location>
    <ligand>
        <name>substrate</name>
    </ligand>
</feature>
<feature type="binding site" evidence="14">
    <location>
        <position position="453"/>
    </location>
    <ligand>
        <name>thiamine diphosphate</name>
        <dbReference type="ChEBI" id="CHEBI:58937"/>
    </ligand>
</feature>
<evidence type="ECO:0000256" key="11">
    <source>
        <dbReference type="NCBIfam" id="TIGR00232"/>
    </source>
</evidence>
<dbReference type="FunFam" id="3.40.50.970:FF:000003">
    <property type="entry name" value="Transketolase"/>
    <property type="match status" value="1"/>
</dbReference>
<dbReference type="InterPro" id="IPR055152">
    <property type="entry name" value="Transketolase-like_C_2"/>
</dbReference>
<dbReference type="InterPro" id="IPR005474">
    <property type="entry name" value="Transketolase_N"/>
</dbReference>
<feature type="active site" description="Proton donor" evidence="12">
    <location>
        <position position="427"/>
    </location>
</feature>
<keyword evidence="17" id="KW-0106">Calcium</keyword>
<dbReference type="Pfam" id="PF02779">
    <property type="entry name" value="Transket_pyr"/>
    <property type="match status" value="1"/>
</dbReference>
<dbReference type="SUPFAM" id="SSF52922">
    <property type="entry name" value="TK C-terminal domain-like"/>
    <property type="match status" value="1"/>
</dbReference>
<evidence type="ECO:0000256" key="13">
    <source>
        <dbReference type="PIRSR" id="PIRSR605478-2"/>
    </source>
</evidence>
<evidence type="ECO:0000256" key="4">
    <source>
        <dbReference type="ARBA" id="ARBA00011738"/>
    </source>
</evidence>
<dbReference type="Gene3D" id="3.40.50.970">
    <property type="match status" value="2"/>
</dbReference>
<gene>
    <name evidence="19" type="primary">E2.2.1.1</name>
    <name evidence="19" type="synonym">tktA</name>
    <name evidence="19" type="synonym">tktB</name>
    <name evidence="19" type="ORF">MAMT_01783</name>
</gene>
<feature type="binding site" evidence="13">
    <location>
        <position position="485"/>
    </location>
    <ligand>
        <name>substrate</name>
    </ligand>
</feature>
<feature type="site" description="Important for catalytic activity" evidence="16">
    <location>
        <position position="279"/>
    </location>
</feature>
<dbReference type="EC" id="2.2.1.1" evidence="5 11"/>
<dbReference type="InterPro" id="IPR005475">
    <property type="entry name" value="Transketolase-like_Pyr-bd"/>
</dbReference>
<feature type="binding site" evidence="15">
    <location>
        <position position="206"/>
    </location>
    <ligand>
        <name>Mg(2+)</name>
        <dbReference type="ChEBI" id="CHEBI:18420"/>
    </ligand>
</feature>
<comment type="subunit">
    <text evidence="4 17">Homodimer.</text>
</comment>
<dbReference type="CDD" id="cd02012">
    <property type="entry name" value="TPP_TK"/>
    <property type="match status" value="1"/>
</dbReference>
<accession>A0A5E6MEW5</accession>
<dbReference type="InterPro" id="IPR020826">
    <property type="entry name" value="Transketolase_BS"/>
</dbReference>
<evidence type="ECO:0000256" key="8">
    <source>
        <dbReference type="ARBA" id="ARBA00022842"/>
    </source>
</evidence>
<evidence type="ECO:0000256" key="3">
    <source>
        <dbReference type="ARBA" id="ARBA00007131"/>
    </source>
</evidence>
<dbReference type="FunFam" id="3.40.50.970:FF:000004">
    <property type="entry name" value="Transketolase"/>
    <property type="match status" value="1"/>
</dbReference>
<comment type="cofactor">
    <cofactor evidence="1">
        <name>Ca(2+)</name>
        <dbReference type="ChEBI" id="CHEBI:29108"/>
    </cofactor>
</comment>
<feature type="binding site" evidence="13">
    <location>
        <position position="489"/>
    </location>
    <ligand>
        <name>substrate</name>
    </ligand>
</feature>
<keyword evidence="20" id="KW-1185">Reference proteome</keyword>
<dbReference type="PANTHER" id="PTHR43522">
    <property type="entry name" value="TRANSKETOLASE"/>
    <property type="match status" value="1"/>
</dbReference>
<evidence type="ECO:0000256" key="5">
    <source>
        <dbReference type="ARBA" id="ARBA00013152"/>
    </source>
</evidence>
<keyword evidence="7 15" id="KW-0479">Metal-binding</keyword>
<dbReference type="Pfam" id="PF22613">
    <property type="entry name" value="Transketolase_C_1"/>
    <property type="match status" value="1"/>
</dbReference>